<dbReference type="Proteomes" id="UP001203338">
    <property type="component" value="Unassembled WGS sequence"/>
</dbReference>
<reference evidence="1 2" key="1">
    <citation type="submission" date="2022-05" db="EMBL/GenBank/DDBJ databases">
        <authorList>
            <person name="Park J.-S."/>
        </authorList>
    </citation>
    <scope>NUCLEOTIDE SEQUENCE [LARGE SCALE GENOMIC DNA]</scope>
    <source>
        <strain evidence="1 2">2012CJ34-2</strain>
    </source>
</reference>
<keyword evidence="2" id="KW-1185">Reference proteome</keyword>
<protein>
    <submittedName>
        <fullName evidence="1">EscF/YscF/HrpA family type III secretion system needle major subunit</fullName>
    </submittedName>
</protein>
<dbReference type="Pfam" id="PF09392">
    <property type="entry name" value="T3SS_needle_F"/>
    <property type="match status" value="1"/>
</dbReference>
<evidence type="ECO:0000313" key="1">
    <source>
        <dbReference type="EMBL" id="MCL6269004.1"/>
    </source>
</evidence>
<evidence type="ECO:0000313" key="2">
    <source>
        <dbReference type="Proteomes" id="UP001203338"/>
    </source>
</evidence>
<comment type="caution">
    <text evidence="1">The sequence shown here is derived from an EMBL/GenBank/DDBJ whole genome shotgun (WGS) entry which is preliminary data.</text>
</comment>
<dbReference type="EMBL" id="JAMFLX010000003">
    <property type="protein sequence ID" value="MCL6269004.1"/>
    <property type="molecule type" value="Genomic_DNA"/>
</dbReference>
<dbReference type="RefSeq" id="WP_249697833.1">
    <property type="nucleotide sequence ID" value="NZ_JAMFLX010000003.1"/>
</dbReference>
<sequence length="79" mass="9019">MAQVSGSLNFENTTDRLSEKVSKYEDLVKNRMENLDPSNMAEMIQFQQEINKLTMLYSVQSGVTKSVKDTVMSIIQKIN</sequence>
<gene>
    <name evidence="1" type="ORF">M3P05_03485</name>
</gene>
<dbReference type="InterPro" id="IPR021123">
    <property type="entry name" value="T3SS_needle-like"/>
</dbReference>
<dbReference type="SUPFAM" id="SSF140129">
    <property type="entry name" value="MxiH-like"/>
    <property type="match status" value="1"/>
</dbReference>
<name>A0ABT0PC95_9GAMM</name>
<proteinExistence type="predicted"/>
<dbReference type="InterPro" id="IPR037203">
    <property type="entry name" value="T3SS_needle-like_sf"/>
</dbReference>
<accession>A0ABT0PC95</accession>
<dbReference type="Gene3D" id="1.20.58.90">
    <property type="match status" value="1"/>
</dbReference>
<organism evidence="1 2">
    <name type="scientific">Parendozoicomonas callyspongiae</name>
    <dbReference type="NCBI Taxonomy" id="2942213"/>
    <lineage>
        <taxon>Bacteria</taxon>
        <taxon>Pseudomonadati</taxon>
        <taxon>Pseudomonadota</taxon>
        <taxon>Gammaproteobacteria</taxon>
        <taxon>Oceanospirillales</taxon>
        <taxon>Endozoicomonadaceae</taxon>
        <taxon>Parendozoicomonas</taxon>
    </lineage>
</organism>